<proteinExistence type="predicted"/>
<evidence type="ECO:0000313" key="1">
    <source>
        <dbReference type="EMBL" id="SLM87029.1"/>
    </source>
</evidence>
<dbReference type="Proteomes" id="UP000195918">
    <property type="component" value="Unassembled WGS sequence"/>
</dbReference>
<dbReference type="RefSeq" id="WP_086952652.1">
    <property type="nucleotide sequence ID" value="NZ_FWFD01000018.1"/>
</dbReference>
<gene>
    <name evidence="1" type="ORF">FM121_13105</name>
</gene>
<evidence type="ECO:0000313" key="2">
    <source>
        <dbReference type="Proteomes" id="UP000195918"/>
    </source>
</evidence>
<protein>
    <submittedName>
        <fullName evidence="1">Uncharacterized protein</fullName>
    </submittedName>
</protein>
<name>A0A1X6WS02_9ENTE</name>
<accession>A0A1X6WS02</accession>
<organism evidence="1 2">
    <name type="scientific">Vagococcus fluvialis bH819</name>
    <dbReference type="NCBI Taxonomy" id="1255619"/>
    <lineage>
        <taxon>Bacteria</taxon>
        <taxon>Bacillati</taxon>
        <taxon>Bacillota</taxon>
        <taxon>Bacilli</taxon>
        <taxon>Lactobacillales</taxon>
        <taxon>Enterococcaceae</taxon>
        <taxon>Vagococcus</taxon>
    </lineage>
</organism>
<reference evidence="2" key="1">
    <citation type="submission" date="2017-02" db="EMBL/GenBank/DDBJ databases">
        <authorList>
            <person name="Dridi B."/>
        </authorList>
    </citation>
    <scope>NUCLEOTIDE SEQUENCE [LARGE SCALE GENOMIC DNA]</scope>
    <source>
        <strain evidence="2">bH819</strain>
    </source>
</reference>
<dbReference type="AlphaFoldDB" id="A0A1X6WS02"/>
<dbReference type="EMBL" id="FWFD01000018">
    <property type="protein sequence ID" value="SLM87029.1"/>
    <property type="molecule type" value="Genomic_DNA"/>
</dbReference>
<sequence>MIFDRLEKQFYDLIAAFEAEEITYSEFEYEFAAFGDNTAIAVGEELFTFWANIPGDYLQQRKNELI</sequence>
<keyword evidence="2" id="KW-1185">Reference proteome</keyword>
<dbReference type="OrthoDB" id="9849714at2"/>